<proteinExistence type="predicted"/>
<dbReference type="CDD" id="cd00761">
    <property type="entry name" value="Glyco_tranf_GTA_type"/>
    <property type="match status" value="1"/>
</dbReference>
<evidence type="ECO:0000313" key="2">
    <source>
        <dbReference type="EMBL" id="ABU59153.1"/>
    </source>
</evidence>
<dbReference type="Proteomes" id="UP000000263">
    <property type="component" value="Chromosome"/>
</dbReference>
<organism evidence="2 3">
    <name type="scientific">Roseiflexus castenholzii (strain DSM 13941 / HLO8)</name>
    <dbReference type="NCBI Taxonomy" id="383372"/>
    <lineage>
        <taxon>Bacteria</taxon>
        <taxon>Bacillati</taxon>
        <taxon>Chloroflexota</taxon>
        <taxon>Chloroflexia</taxon>
        <taxon>Chloroflexales</taxon>
        <taxon>Roseiflexineae</taxon>
        <taxon>Roseiflexaceae</taxon>
        <taxon>Roseiflexus</taxon>
    </lineage>
</organism>
<dbReference type="RefSeq" id="WP_012121577.1">
    <property type="nucleotide sequence ID" value="NC_009767.1"/>
</dbReference>
<evidence type="ECO:0000259" key="1">
    <source>
        <dbReference type="Pfam" id="PF00535"/>
    </source>
</evidence>
<dbReference type="PANTHER" id="PTHR43685:SF2">
    <property type="entry name" value="GLYCOSYLTRANSFERASE 2-LIKE DOMAIN-CONTAINING PROTEIN"/>
    <property type="match status" value="1"/>
</dbReference>
<feature type="domain" description="Glycosyltransferase 2-like" evidence="1">
    <location>
        <begin position="13"/>
        <end position="154"/>
    </location>
</feature>
<evidence type="ECO:0000313" key="3">
    <source>
        <dbReference type="Proteomes" id="UP000000263"/>
    </source>
</evidence>
<dbReference type="Gene3D" id="3.90.550.10">
    <property type="entry name" value="Spore Coat Polysaccharide Biosynthesis Protein SpsA, Chain A"/>
    <property type="match status" value="1"/>
</dbReference>
<dbReference type="SUPFAM" id="SSF53448">
    <property type="entry name" value="Nucleotide-diphospho-sugar transferases"/>
    <property type="match status" value="1"/>
</dbReference>
<dbReference type="AlphaFoldDB" id="A7NNL2"/>
<dbReference type="KEGG" id="rca:Rcas_3099"/>
<dbReference type="InterPro" id="IPR001173">
    <property type="entry name" value="Glyco_trans_2-like"/>
</dbReference>
<keyword evidence="2" id="KW-0808">Transferase</keyword>
<dbReference type="OrthoDB" id="396512at2"/>
<protein>
    <submittedName>
        <fullName evidence="2">Glycosyl transferase family 2</fullName>
    </submittedName>
</protein>
<dbReference type="EMBL" id="CP000804">
    <property type="protein sequence ID" value="ABU59153.1"/>
    <property type="molecule type" value="Genomic_DNA"/>
</dbReference>
<name>A7NNL2_ROSCS</name>
<dbReference type="eggNOG" id="COG1216">
    <property type="taxonomic scope" value="Bacteria"/>
</dbReference>
<dbReference type="GO" id="GO:0016740">
    <property type="term" value="F:transferase activity"/>
    <property type="evidence" value="ECO:0007669"/>
    <property type="project" value="UniProtKB-KW"/>
</dbReference>
<dbReference type="InterPro" id="IPR050834">
    <property type="entry name" value="Glycosyltransf_2"/>
</dbReference>
<dbReference type="Pfam" id="PF00535">
    <property type="entry name" value="Glycos_transf_2"/>
    <property type="match status" value="1"/>
</dbReference>
<gene>
    <name evidence="2" type="ordered locus">Rcas_3099</name>
</gene>
<dbReference type="CAZy" id="GT2">
    <property type="family name" value="Glycosyltransferase Family 2"/>
</dbReference>
<reference evidence="2 3" key="1">
    <citation type="submission" date="2007-08" db="EMBL/GenBank/DDBJ databases">
        <title>Complete sequence of Roseiflexus castenholzii DSM 13941.</title>
        <authorList>
            <consortium name="US DOE Joint Genome Institute"/>
            <person name="Copeland A."/>
            <person name="Lucas S."/>
            <person name="Lapidus A."/>
            <person name="Barry K."/>
            <person name="Glavina del Rio T."/>
            <person name="Dalin E."/>
            <person name="Tice H."/>
            <person name="Pitluck S."/>
            <person name="Thompson L.S."/>
            <person name="Brettin T."/>
            <person name="Bruce D."/>
            <person name="Detter J.C."/>
            <person name="Han C."/>
            <person name="Tapia R."/>
            <person name="Schmutz J."/>
            <person name="Larimer F."/>
            <person name="Land M."/>
            <person name="Hauser L."/>
            <person name="Kyrpides N."/>
            <person name="Mikhailova N."/>
            <person name="Bryant D.A."/>
            <person name="Hanada S."/>
            <person name="Tsukatani Y."/>
            <person name="Richardson P."/>
        </authorList>
    </citation>
    <scope>NUCLEOTIDE SEQUENCE [LARGE SCALE GENOMIC DNA]</scope>
    <source>
        <strain evidence="3">DSM 13941 / HLO8</strain>
    </source>
</reference>
<keyword evidence="3" id="KW-1185">Reference proteome</keyword>
<dbReference type="InterPro" id="IPR029044">
    <property type="entry name" value="Nucleotide-diphossugar_trans"/>
</dbReference>
<sequence>MIPAISHVSPIVTVGVPVYNGERYLARAIESILAQRFADLEVIISDNGSTDGTADICHRYAQQDRRVRYVRNERNMGAAFNYNRLVDLARGRYFKWMAHDDLCAPDLIGACIAILEREPAVVLCYAPTTFIDETGRPLRTIRDGFHFRDLRPSDRFRRFLPLARGWMNPVFGVYRTDVLRQTQRIGRYPSSDMILIADITLRGELHELSESLFFRREHREMSVRANPSALERQRWFDPAYRGRAPLVHWQWIAEYLRIIRCAPISLGEKIRCVTALTRWVRWTRRELLGEAIMAVRYAPVLRK</sequence>
<dbReference type="STRING" id="383372.Rcas_3099"/>
<accession>A7NNL2</accession>
<dbReference type="PANTHER" id="PTHR43685">
    <property type="entry name" value="GLYCOSYLTRANSFERASE"/>
    <property type="match status" value="1"/>
</dbReference>
<dbReference type="HOGENOM" id="CLU_025996_16_0_0"/>